<keyword evidence="2" id="KW-1185">Reference proteome</keyword>
<protein>
    <submittedName>
        <fullName evidence="1">RNI-like protein</fullName>
    </submittedName>
</protein>
<dbReference type="EMBL" id="MU277198">
    <property type="protein sequence ID" value="KAI0064708.1"/>
    <property type="molecule type" value="Genomic_DNA"/>
</dbReference>
<reference evidence="1" key="1">
    <citation type="submission" date="2021-03" db="EMBL/GenBank/DDBJ databases">
        <authorList>
            <consortium name="DOE Joint Genome Institute"/>
            <person name="Ahrendt S."/>
            <person name="Looney B.P."/>
            <person name="Miyauchi S."/>
            <person name="Morin E."/>
            <person name="Drula E."/>
            <person name="Courty P.E."/>
            <person name="Chicoki N."/>
            <person name="Fauchery L."/>
            <person name="Kohler A."/>
            <person name="Kuo A."/>
            <person name="Labutti K."/>
            <person name="Pangilinan J."/>
            <person name="Lipzen A."/>
            <person name="Riley R."/>
            <person name="Andreopoulos W."/>
            <person name="He G."/>
            <person name="Johnson J."/>
            <person name="Barry K.W."/>
            <person name="Grigoriev I.V."/>
            <person name="Nagy L."/>
            <person name="Hibbett D."/>
            <person name="Henrissat B."/>
            <person name="Matheny P.B."/>
            <person name="Labbe J."/>
            <person name="Martin F."/>
        </authorList>
    </citation>
    <scope>NUCLEOTIDE SEQUENCE</scope>
    <source>
        <strain evidence="1">HHB10654</strain>
    </source>
</reference>
<organism evidence="1 2">
    <name type="scientific">Artomyces pyxidatus</name>
    <dbReference type="NCBI Taxonomy" id="48021"/>
    <lineage>
        <taxon>Eukaryota</taxon>
        <taxon>Fungi</taxon>
        <taxon>Dikarya</taxon>
        <taxon>Basidiomycota</taxon>
        <taxon>Agaricomycotina</taxon>
        <taxon>Agaricomycetes</taxon>
        <taxon>Russulales</taxon>
        <taxon>Auriscalpiaceae</taxon>
        <taxon>Artomyces</taxon>
    </lineage>
</organism>
<comment type="caution">
    <text evidence="1">The sequence shown here is derived from an EMBL/GenBank/DDBJ whole genome shotgun (WGS) entry which is preliminary data.</text>
</comment>
<reference evidence="1" key="2">
    <citation type="journal article" date="2022" name="New Phytol.">
        <title>Evolutionary transition to the ectomycorrhizal habit in the genomes of a hyperdiverse lineage of mushroom-forming fungi.</title>
        <authorList>
            <person name="Looney B."/>
            <person name="Miyauchi S."/>
            <person name="Morin E."/>
            <person name="Drula E."/>
            <person name="Courty P.E."/>
            <person name="Kohler A."/>
            <person name="Kuo A."/>
            <person name="LaButti K."/>
            <person name="Pangilinan J."/>
            <person name="Lipzen A."/>
            <person name="Riley R."/>
            <person name="Andreopoulos W."/>
            <person name="He G."/>
            <person name="Johnson J."/>
            <person name="Nolan M."/>
            <person name="Tritt A."/>
            <person name="Barry K.W."/>
            <person name="Grigoriev I.V."/>
            <person name="Nagy L.G."/>
            <person name="Hibbett D."/>
            <person name="Henrissat B."/>
            <person name="Matheny P.B."/>
            <person name="Labbe J."/>
            <person name="Martin F.M."/>
        </authorList>
    </citation>
    <scope>NUCLEOTIDE SEQUENCE</scope>
    <source>
        <strain evidence="1">HHB10654</strain>
    </source>
</reference>
<proteinExistence type="predicted"/>
<name>A0ACB8T7F5_9AGAM</name>
<dbReference type="Proteomes" id="UP000814140">
    <property type="component" value="Unassembled WGS sequence"/>
</dbReference>
<evidence type="ECO:0000313" key="1">
    <source>
        <dbReference type="EMBL" id="KAI0064708.1"/>
    </source>
</evidence>
<evidence type="ECO:0000313" key="2">
    <source>
        <dbReference type="Proteomes" id="UP000814140"/>
    </source>
</evidence>
<sequence>MSSSVDLPAVGVRVNHAGSIGTVKYVGEVDGTKGTWLGVEWDDPNRGKHDGVKDGKRYFSCSIPGAGSFIRPLPSLDYGRSFLRALVEKYVEMPHGTTAQEMIVLGSSNGSIQVEAVNLNKIRGNLARLDRLREVSLDTEGVSSADEPGQIREKCTSVRGVDLSFSLVPTWDTIALIAIELPMLERLALNNNRLRPFTNPSVAARAFQHLTELQLNANNITWQGMLDVVSLIPTLKHIEMGYNHLTTLSVTAGSSGDVFSSALETINLDSNSLSNWSDICFALKGFNRLSRLIVSANPITTITPMTPLQEPAHIRHLALSHTRISAWSSIDALSVWCPRLETLSLTGTPLVEDPETGRAWRQIAIARVPSLRVLDGASISQRQRNDAELFYLSHVSRLEFASDDARLAAHPQWAALCERHGAPDTSHAKATKDDKLSDRLIQIKATLSSISPPPESPTALPPSVAVRVLPTASLRLLRLKLLKVFKAPRGASAAIWVRMADGKLAAIGEPGGDDGRELDWWLEEGCEIVVHVKESQP</sequence>
<gene>
    <name evidence="1" type="ORF">BV25DRAFT_1852693</name>
</gene>
<accession>A0ACB8T7F5</accession>